<dbReference type="PANTHER" id="PTHR21039:SF0">
    <property type="entry name" value="HISTIDINOL-PHOSPHATASE"/>
    <property type="match status" value="1"/>
</dbReference>
<organism evidence="10 11">
    <name type="scientific">Lacticaseibacillus jixianensis</name>
    <dbReference type="NCBI Taxonomy" id="2486012"/>
    <lineage>
        <taxon>Bacteria</taxon>
        <taxon>Bacillati</taxon>
        <taxon>Bacillota</taxon>
        <taxon>Bacilli</taxon>
        <taxon>Lactobacillales</taxon>
        <taxon>Lactobacillaceae</taxon>
        <taxon>Lacticaseibacillus</taxon>
    </lineage>
</organism>
<evidence type="ECO:0000256" key="2">
    <source>
        <dbReference type="ARBA" id="ARBA00009152"/>
    </source>
</evidence>
<keyword evidence="11" id="KW-1185">Reference proteome</keyword>
<keyword evidence="6 8" id="KW-0368">Histidine biosynthesis</keyword>
<evidence type="ECO:0000256" key="5">
    <source>
        <dbReference type="ARBA" id="ARBA00022801"/>
    </source>
</evidence>
<dbReference type="InterPro" id="IPR010140">
    <property type="entry name" value="Histidinol_P_phosphatase_HisJ"/>
</dbReference>
<dbReference type="InterPro" id="IPR004013">
    <property type="entry name" value="PHP_dom"/>
</dbReference>
<accession>A0ABW4B7S4</accession>
<dbReference type="Gene3D" id="3.20.20.140">
    <property type="entry name" value="Metal-dependent hydrolases"/>
    <property type="match status" value="1"/>
</dbReference>
<dbReference type="InterPro" id="IPR016195">
    <property type="entry name" value="Pol/histidinol_Pase-like"/>
</dbReference>
<comment type="pathway">
    <text evidence="1 8">Amino-acid biosynthesis; L-histidine biosynthesis; L-histidine from 5-phospho-alpha-D-ribose 1-diphosphate: step 8/9.</text>
</comment>
<name>A0ABW4B7S4_9LACO</name>
<evidence type="ECO:0000256" key="4">
    <source>
        <dbReference type="ARBA" id="ARBA00022605"/>
    </source>
</evidence>
<evidence type="ECO:0000256" key="7">
    <source>
        <dbReference type="ARBA" id="ARBA00049158"/>
    </source>
</evidence>
<comment type="caution">
    <text evidence="10">The sequence shown here is derived from an EMBL/GenBank/DDBJ whole genome shotgun (WGS) entry which is preliminary data.</text>
</comment>
<dbReference type="Proteomes" id="UP001597249">
    <property type="component" value="Unassembled WGS sequence"/>
</dbReference>
<comment type="similarity">
    <text evidence="2 8">Belongs to the PHP hydrolase family. HisK subfamily.</text>
</comment>
<keyword evidence="4 8" id="KW-0028">Amino-acid biosynthesis</keyword>
<evidence type="ECO:0000256" key="8">
    <source>
        <dbReference type="RuleBase" id="RU366003"/>
    </source>
</evidence>
<dbReference type="Pfam" id="PF02811">
    <property type="entry name" value="PHP"/>
    <property type="match status" value="1"/>
</dbReference>
<sequence>MEYDQHVHTYFSFDSTAQFEDYLAQTAAPFITTEHLELANPDDGGRDDEPDQAAYSAKLTALKRRYANRFLRGIECGDYAPRRADLARYLAAQPFDLVLLSFHHDGHHDFQDPIFRRREPKAHVQAYFERMLTGLEQTTYGDVLAHFDYGLRVLDVTPAQLEAWAKPCLQAIFGQVVRRGMALEVNTKSMDRWQDAELYELVLPWYRAAGGELITLGSDSHTAEKLQSGFAAAKQMLRRTGFTKVAFYEQHRPQLVRF</sequence>
<feature type="domain" description="PHP" evidence="9">
    <location>
        <begin position="4"/>
        <end position="187"/>
    </location>
</feature>
<evidence type="ECO:0000256" key="1">
    <source>
        <dbReference type="ARBA" id="ARBA00004970"/>
    </source>
</evidence>
<evidence type="ECO:0000256" key="6">
    <source>
        <dbReference type="ARBA" id="ARBA00023102"/>
    </source>
</evidence>
<dbReference type="SUPFAM" id="SSF89550">
    <property type="entry name" value="PHP domain-like"/>
    <property type="match status" value="1"/>
</dbReference>
<evidence type="ECO:0000256" key="3">
    <source>
        <dbReference type="ARBA" id="ARBA00013085"/>
    </source>
</evidence>
<keyword evidence="5 8" id="KW-0378">Hydrolase</keyword>
<dbReference type="EC" id="3.1.3.15" evidence="3 8"/>
<comment type="catalytic activity">
    <reaction evidence="7 8">
        <text>L-histidinol phosphate + H2O = L-histidinol + phosphate</text>
        <dbReference type="Rhea" id="RHEA:14465"/>
        <dbReference type="ChEBI" id="CHEBI:15377"/>
        <dbReference type="ChEBI" id="CHEBI:43474"/>
        <dbReference type="ChEBI" id="CHEBI:57699"/>
        <dbReference type="ChEBI" id="CHEBI:57980"/>
        <dbReference type="EC" id="3.1.3.15"/>
    </reaction>
</comment>
<evidence type="ECO:0000259" key="9">
    <source>
        <dbReference type="Pfam" id="PF02811"/>
    </source>
</evidence>
<dbReference type="EMBL" id="JBHTMO010000015">
    <property type="protein sequence ID" value="MFD1393092.1"/>
    <property type="molecule type" value="Genomic_DNA"/>
</dbReference>
<dbReference type="RefSeq" id="WP_125585125.1">
    <property type="nucleotide sequence ID" value="NZ_JBHTMO010000015.1"/>
</dbReference>
<proteinExistence type="inferred from homology"/>
<gene>
    <name evidence="10" type="ORF">ACFQ3L_05725</name>
</gene>
<protein>
    <recommendedName>
        <fullName evidence="3 8">Histidinol-phosphatase</fullName>
        <shortName evidence="8">HolPase</shortName>
        <ecNumber evidence="3 8">3.1.3.15</ecNumber>
    </recommendedName>
</protein>
<evidence type="ECO:0000313" key="11">
    <source>
        <dbReference type="Proteomes" id="UP001597249"/>
    </source>
</evidence>
<evidence type="ECO:0000313" key="10">
    <source>
        <dbReference type="EMBL" id="MFD1393092.1"/>
    </source>
</evidence>
<dbReference type="PANTHER" id="PTHR21039">
    <property type="entry name" value="HISTIDINOL PHOSPHATASE-RELATED"/>
    <property type="match status" value="1"/>
</dbReference>
<reference evidence="11" key="1">
    <citation type="journal article" date="2019" name="Int. J. Syst. Evol. Microbiol.">
        <title>The Global Catalogue of Microorganisms (GCM) 10K type strain sequencing project: providing services to taxonomists for standard genome sequencing and annotation.</title>
        <authorList>
            <consortium name="The Broad Institute Genomics Platform"/>
            <consortium name="The Broad Institute Genome Sequencing Center for Infectious Disease"/>
            <person name="Wu L."/>
            <person name="Ma J."/>
        </authorList>
    </citation>
    <scope>NUCLEOTIDE SEQUENCE [LARGE SCALE GENOMIC DNA]</scope>
    <source>
        <strain evidence="11">CCM 8911</strain>
    </source>
</reference>